<reference evidence="3" key="1">
    <citation type="submission" date="2016-06" db="UniProtKB">
        <authorList>
            <consortium name="WormBaseParasite"/>
        </authorList>
    </citation>
    <scope>IDENTIFICATION</scope>
</reference>
<organism evidence="3">
    <name type="scientific">Gongylonema pulchrum</name>
    <dbReference type="NCBI Taxonomy" id="637853"/>
    <lineage>
        <taxon>Eukaryota</taxon>
        <taxon>Metazoa</taxon>
        <taxon>Ecdysozoa</taxon>
        <taxon>Nematoda</taxon>
        <taxon>Chromadorea</taxon>
        <taxon>Rhabditida</taxon>
        <taxon>Spirurina</taxon>
        <taxon>Spiruromorpha</taxon>
        <taxon>Spiruroidea</taxon>
        <taxon>Gongylonematidae</taxon>
        <taxon>Gongylonema</taxon>
    </lineage>
</organism>
<protein>
    <submittedName>
        <fullName evidence="3">Cytochrome P450</fullName>
    </submittedName>
</protein>
<evidence type="ECO:0000313" key="3">
    <source>
        <dbReference type="WBParaSite" id="GPUH_0001973201-mRNA-1"/>
    </source>
</evidence>
<evidence type="ECO:0000313" key="1">
    <source>
        <dbReference type="EMBL" id="VDN34397.1"/>
    </source>
</evidence>
<evidence type="ECO:0000313" key="2">
    <source>
        <dbReference type="Proteomes" id="UP000271098"/>
    </source>
</evidence>
<name>A0A183EFG6_9BILA</name>
<proteinExistence type="predicted"/>
<sequence>MRAIVQSTPLSFRMDASQEDAHLYKKYTIGVFDRSQIIKQYNDHSADVSPNLPHNGCAGFESSFFMPTNESYKLLILIRAVSFFLNPMYRFWLEPAVLRDVMHEHVQRLGKSLFALRCDLISIYLSRLPGQITFISNRVRMDPVLLDGKRSDIVSGLFRKDLGMLGYY</sequence>
<keyword evidence="2" id="KW-1185">Reference proteome</keyword>
<gene>
    <name evidence="1" type="ORF">GPUH_LOCUS19708</name>
</gene>
<dbReference type="AlphaFoldDB" id="A0A183EFG6"/>
<dbReference type="OrthoDB" id="68020at2759"/>
<dbReference type="EMBL" id="UYRT01089001">
    <property type="protein sequence ID" value="VDN34397.1"/>
    <property type="molecule type" value="Genomic_DNA"/>
</dbReference>
<dbReference type="WBParaSite" id="GPUH_0001973201-mRNA-1">
    <property type="protein sequence ID" value="GPUH_0001973201-mRNA-1"/>
    <property type="gene ID" value="GPUH_0001973201"/>
</dbReference>
<reference evidence="1 2" key="2">
    <citation type="submission" date="2018-11" db="EMBL/GenBank/DDBJ databases">
        <authorList>
            <consortium name="Pathogen Informatics"/>
        </authorList>
    </citation>
    <scope>NUCLEOTIDE SEQUENCE [LARGE SCALE GENOMIC DNA]</scope>
</reference>
<dbReference type="Proteomes" id="UP000271098">
    <property type="component" value="Unassembled WGS sequence"/>
</dbReference>
<accession>A0A183EFG6</accession>